<sequence length="146" mass="15017">MGDTLKVTDQYLDETVLPEVTALKQSMIGTNAKDPDGKVVVNHVNDFAGGAGNGLPSDGGNGYTVLMAGNFTEGSTVSGNFKSFAGSIQGQFKAISGAVDKIVLGIVNAKRTFDNAEDDALTSAQMFTILSGSPPTGINPPNPPKP</sequence>
<dbReference type="OrthoDB" id="9881436at2"/>
<dbReference type="RefSeq" id="WP_145903590.1">
    <property type="nucleotide sequence ID" value="NZ_BAAAMZ010000037.1"/>
</dbReference>
<name>A0A561UCY3_9ACTN</name>
<dbReference type="Proteomes" id="UP000317940">
    <property type="component" value="Unassembled WGS sequence"/>
</dbReference>
<gene>
    <name evidence="1" type="ORF">FHX73_111012</name>
</gene>
<proteinExistence type="predicted"/>
<keyword evidence="2" id="KW-1185">Reference proteome</keyword>
<reference evidence="1 2" key="1">
    <citation type="submission" date="2019-06" db="EMBL/GenBank/DDBJ databases">
        <title>Sequencing the genomes of 1000 actinobacteria strains.</title>
        <authorList>
            <person name="Klenk H.-P."/>
        </authorList>
    </citation>
    <scope>NUCLEOTIDE SEQUENCE [LARGE SCALE GENOMIC DNA]</scope>
    <source>
        <strain evidence="1 2">DSM 44826</strain>
    </source>
</reference>
<organism evidence="1 2">
    <name type="scientific">Kitasatospora viridis</name>
    <dbReference type="NCBI Taxonomy" id="281105"/>
    <lineage>
        <taxon>Bacteria</taxon>
        <taxon>Bacillati</taxon>
        <taxon>Actinomycetota</taxon>
        <taxon>Actinomycetes</taxon>
        <taxon>Kitasatosporales</taxon>
        <taxon>Streptomycetaceae</taxon>
        <taxon>Kitasatospora</taxon>
    </lineage>
</organism>
<protein>
    <submittedName>
        <fullName evidence="1">Uncharacterized protein</fullName>
    </submittedName>
</protein>
<dbReference type="AlphaFoldDB" id="A0A561UCY3"/>
<evidence type="ECO:0000313" key="1">
    <source>
        <dbReference type="EMBL" id="TWF97232.1"/>
    </source>
</evidence>
<evidence type="ECO:0000313" key="2">
    <source>
        <dbReference type="Proteomes" id="UP000317940"/>
    </source>
</evidence>
<comment type="caution">
    <text evidence="1">The sequence shown here is derived from an EMBL/GenBank/DDBJ whole genome shotgun (WGS) entry which is preliminary data.</text>
</comment>
<dbReference type="EMBL" id="VIWT01000001">
    <property type="protein sequence ID" value="TWF97232.1"/>
    <property type="molecule type" value="Genomic_DNA"/>
</dbReference>
<accession>A0A561UCY3</accession>